<evidence type="ECO:0000256" key="9">
    <source>
        <dbReference type="ARBA" id="ARBA00022792"/>
    </source>
</evidence>
<name>A0A343DQX1_9HEMI</name>
<feature type="transmembrane region" description="Helical" evidence="18">
    <location>
        <begin position="102"/>
        <end position="124"/>
    </location>
</feature>
<keyword evidence="15 18" id="KW-0496">Mitochondrion</keyword>
<keyword evidence="13 18" id="KW-0520">NAD</keyword>
<feature type="transmembrane region" description="Helical" evidence="18">
    <location>
        <begin position="136"/>
        <end position="157"/>
    </location>
</feature>
<keyword evidence="11 18" id="KW-0249">Electron transport</keyword>
<dbReference type="InterPro" id="IPR050175">
    <property type="entry name" value="Complex_I_Subunit_2"/>
</dbReference>
<dbReference type="RefSeq" id="YP_009417629.1">
    <property type="nucleotide sequence ID" value="NC_035685.1"/>
</dbReference>
<evidence type="ECO:0000256" key="4">
    <source>
        <dbReference type="ARBA" id="ARBA00012944"/>
    </source>
</evidence>
<evidence type="ECO:0000256" key="12">
    <source>
        <dbReference type="ARBA" id="ARBA00022989"/>
    </source>
</evidence>
<geneLocation type="mitochondrion" evidence="20"/>
<sequence>MTKNFNFLMFFHTMIMGTMMSMSANNWLIIWTGLEISIMSIMPMISNSNFLSSEASVKYFMIQSISSSMMMLGVLLLLINSKIDYQMILTSSMMLKMGIAPFHNWILEMIESVELMIMFLLLTLMKIAPLNMISYLMFKTNLFIFMSLLIGSLLGLSQTSLRKMMCYSSIFNLGFILASISLNSIWWFYMIMYSLMLVMILFLMNKMKINYISQLSLNENKSSLKMNIWLAMLSMGGMPPMMGFMMKLMIIQMMMTNKEFFLSIIMIASSTLVMFYYIRMSFISILLASSTVKWKIMNTMKSSSWIMMANITMMPLMLTLKT</sequence>
<evidence type="ECO:0000256" key="18">
    <source>
        <dbReference type="RuleBase" id="RU003403"/>
    </source>
</evidence>
<dbReference type="GO" id="GO:0008137">
    <property type="term" value="F:NADH dehydrogenase (ubiquinone) activity"/>
    <property type="evidence" value="ECO:0007669"/>
    <property type="project" value="UniProtKB-EC"/>
</dbReference>
<evidence type="ECO:0000256" key="7">
    <source>
        <dbReference type="ARBA" id="ARBA00022660"/>
    </source>
</evidence>
<feature type="domain" description="NADH:quinone oxidoreductase/Mrp antiporter transmembrane" evidence="19">
    <location>
        <begin position="86"/>
        <end position="270"/>
    </location>
</feature>
<dbReference type="PANTHER" id="PTHR46552">
    <property type="entry name" value="NADH-UBIQUINONE OXIDOREDUCTASE CHAIN 2"/>
    <property type="match status" value="1"/>
</dbReference>
<feature type="transmembrane region" description="Helical" evidence="18">
    <location>
        <begin position="164"/>
        <end position="180"/>
    </location>
</feature>
<dbReference type="CTD" id="4536"/>
<evidence type="ECO:0000313" key="20">
    <source>
        <dbReference type="EMBL" id="ARX63979.1"/>
    </source>
</evidence>
<keyword evidence="9 18" id="KW-0999">Mitochondrion inner membrane</keyword>
<feature type="transmembrane region" description="Helical" evidence="18">
    <location>
        <begin position="62"/>
        <end position="81"/>
    </location>
</feature>
<dbReference type="PANTHER" id="PTHR46552:SF1">
    <property type="entry name" value="NADH-UBIQUINONE OXIDOREDUCTASE CHAIN 2"/>
    <property type="match status" value="1"/>
</dbReference>
<keyword evidence="12 18" id="KW-1133">Transmembrane helix</keyword>
<keyword evidence="14 18" id="KW-0830">Ubiquinone</keyword>
<dbReference type="EC" id="7.1.1.2" evidence="4 18"/>
<dbReference type="Pfam" id="PF00361">
    <property type="entry name" value="Proton_antipo_M"/>
    <property type="match status" value="1"/>
</dbReference>
<evidence type="ECO:0000256" key="3">
    <source>
        <dbReference type="ARBA" id="ARBA00007012"/>
    </source>
</evidence>
<evidence type="ECO:0000256" key="15">
    <source>
        <dbReference type="ARBA" id="ARBA00023128"/>
    </source>
</evidence>
<dbReference type="GO" id="GO:0006120">
    <property type="term" value="P:mitochondrial electron transport, NADH to ubiquinone"/>
    <property type="evidence" value="ECO:0007669"/>
    <property type="project" value="InterPro"/>
</dbReference>
<dbReference type="GO" id="GO:0005743">
    <property type="term" value="C:mitochondrial inner membrane"/>
    <property type="evidence" value="ECO:0007669"/>
    <property type="project" value="UniProtKB-SubCell"/>
</dbReference>
<dbReference type="PRINTS" id="PR01436">
    <property type="entry name" value="NADHDHGNASE2"/>
</dbReference>
<evidence type="ECO:0000256" key="14">
    <source>
        <dbReference type="ARBA" id="ARBA00023075"/>
    </source>
</evidence>
<evidence type="ECO:0000256" key="1">
    <source>
        <dbReference type="ARBA" id="ARBA00003257"/>
    </source>
</evidence>
<evidence type="ECO:0000256" key="8">
    <source>
        <dbReference type="ARBA" id="ARBA00022692"/>
    </source>
</evidence>
<evidence type="ECO:0000256" key="16">
    <source>
        <dbReference type="ARBA" id="ARBA00023136"/>
    </source>
</evidence>
<comment type="similarity">
    <text evidence="3 18">Belongs to the complex I subunit 2 family.</text>
</comment>
<evidence type="ECO:0000256" key="5">
    <source>
        <dbReference type="ARBA" id="ARBA00021008"/>
    </source>
</evidence>
<keyword evidence="6" id="KW-0813">Transport</keyword>
<feature type="transmembrane region" description="Helical" evidence="18">
    <location>
        <begin position="299"/>
        <end position="318"/>
    </location>
</feature>
<dbReference type="InterPro" id="IPR001750">
    <property type="entry name" value="ND/Mrp_TM"/>
</dbReference>
<evidence type="ECO:0000256" key="6">
    <source>
        <dbReference type="ARBA" id="ARBA00022448"/>
    </source>
</evidence>
<proteinExistence type="inferred from homology"/>
<dbReference type="EMBL" id="KY123687">
    <property type="protein sequence ID" value="ARX63979.1"/>
    <property type="molecule type" value="Genomic_DNA"/>
</dbReference>
<keyword evidence="8 18" id="KW-0812">Transmembrane</keyword>
<protein>
    <recommendedName>
        <fullName evidence="5 18">NADH-ubiquinone oxidoreductase chain 2</fullName>
        <ecNumber evidence="4 18">7.1.1.2</ecNumber>
    </recommendedName>
</protein>
<comment type="catalytic activity">
    <reaction evidence="17 18">
        <text>a ubiquinone + NADH + 5 H(+)(in) = a ubiquinol + NAD(+) + 4 H(+)(out)</text>
        <dbReference type="Rhea" id="RHEA:29091"/>
        <dbReference type="Rhea" id="RHEA-COMP:9565"/>
        <dbReference type="Rhea" id="RHEA-COMP:9566"/>
        <dbReference type="ChEBI" id="CHEBI:15378"/>
        <dbReference type="ChEBI" id="CHEBI:16389"/>
        <dbReference type="ChEBI" id="CHEBI:17976"/>
        <dbReference type="ChEBI" id="CHEBI:57540"/>
        <dbReference type="ChEBI" id="CHEBI:57945"/>
        <dbReference type="EC" id="7.1.1.2"/>
    </reaction>
</comment>
<dbReference type="AlphaFoldDB" id="A0A343DQX1"/>
<dbReference type="GeneID" id="33906466"/>
<evidence type="ECO:0000256" key="10">
    <source>
        <dbReference type="ARBA" id="ARBA00022967"/>
    </source>
</evidence>
<organism evidence="20">
    <name type="scientific">Japanagallia spinosa</name>
    <dbReference type="NCBI Taxonomy" id="2008760"/>
    <lineage>
        <taxon>Eukaryota</taxon>
        <taxon>Metazoa</taxon>
        <taxon>Ecdysozoa</taxon>
        <taxon>Arthropoda</taxon>
        <taxon>Hexapoda</taxon>
        <taxon>Insecta</taxon>
        <taxon>Pterygota</taxon>
        <taxon>Neoptera</taxon>
        <taxon>Paraneoptera</taxon>
        <taxon>Hemiptera</taxon>
        <taxon>Auchenorrhyncha</taxon>
        <taxon>Membracoidea</taxon>
        <taxon>Cicadellidae</taxon>
        <taxon>Megophthalminae</taxon>
        <taxon>Japanagallia</taxon>
    </lineage>
</organism>
<reference evidence="20" key="1">
    <citation type="submission" date="2016-11" db="EMBL/GenBank/DDBJ databases">
        <title>The complete mitochondrial genome of Japanallia spinosa(Hemiptera: Cicadellidae).</title>
        <authorList>
            <person name="Dai R.H."/>
            <person name="Wang J.J."/>
        </authorList>
    </citation>
    <scope>NUCLEOTIDE SEQUENCE</scope>
</reference>
<feature type="transmembrane region" description="Helical" evidence="18">
    <location>
        <begin position="226"/>
        <end position="254"/>
    </location>
</feature>
<comment type="subcellular location">
    <subcellularLocation>
        <location evidence="2 18">Mitochondrion inner membrane</location>
        <topology evidence="2 18">Multi-pass membrane protein</topology>
    </subcellularLocation>
</comment>
<dbReference type="InterPro" id="IPR003917">
    <property type="entry name" value="NADH_UbQ_OxRdtase_chain2"/>
</dbReference>
<evidence type="ECO:0000256" key="11">
    <source>
        <dbReference type="ARBA" id="ARBA00022982"/>
    </source>
</evidence>
<keyword evidence="10 18" id="KW-1278">Translocase</keyword>
<evidence type="ECO:0000256" key="13">
    <source>
        <dbReference type="ARBA" id="ARBA00023027"/>
    </source>
</evidence>
<comment type="function">
    <text evidence="1">Core subunit of the mitochondrial membrane respiratory chain NADH dehydrogenase (Complex I) that is believed to belong to the minimal assembly required for catalysis. Complex I functions in the transfer of electrons from NADH to the respiratory chain. The immediate electron acceptor for the enzyme is believed to be ubiquinone.</text>
</comment>
<evidence type="ECO:0000259" key="19">
    <source>
        <dbReference type="Pfam" id="PF00361"/>
    </source>
</evidence>
<feature type="transmembrane region" description="Helical" evidence="18">
    <location>
        <begin position="260"/>
        <end position="278"/>
    </location>
</feature>
<keyword evidence="16 18" id="KW-0472">Membrane</keyword>
<gene>
    <name evidence="20" type="primary">ND2</name>
</gene>
<evidence type="ECO:0000256" key="17">
    <source>
        <dbReference type="ARBA" id="ARBA00049551"/>
    </source>
</evidence>
<keyword evidence="7 18" id="KW-0679">Respiratory chain</keyword>
<accession>A0A343DQX1</accession>
<evidence type="ECO:0000256" key="2">
    <source>
        <dbReference type="ARBA" id="ARBA00004448"/>
    </source>
</evidence>
<comment type="function">
    <text evidence="18">Core subunit of the mitochondrial membrane respiratory chain NADH dehydrogenase (Complex I) which catalyzes electron transfer from NADH through the respiratory chain, using ubiquinone as an electron acceptor. Essential for the catalytic activity and assembly of complex I.</text>
</comment>